<dbReference type="OrthoDB" id="197068at2759"/>
<dbReference type="AlphaFoldDB" id="A0A0K9NQ86"/>
<evidence type="ECO:0000313" key="3">
    <source>
        <dbReference type="EMBL" id="KMZ58110.1"/>
    </source>
</evidence>
<dbReference type="FunFam" id="3.40.50.300:FF:001033">
    <property type="entry name" value="Shikimate kinase 2, chloroplastic"/>
    <property type="match status" value="1"/>
</dbReference>
<dbReference type="OMA" id="GMMASIK"/>
<dbReference type="Proteomes" id="UP000036987">
    <property type="component" value="Unassembled WGS sequence"/>
</dbReference>
<dbReference type="GO" id="GO:0016301">
    <property type="term" value="F:kinase activity"/>
    <property type="evidence" value="ECO:0007669"/>
    <property type="project" value="UniProtKB-KW"/>
</dbReference>
<evidence type="ECO:0000256" key="2">
    <source>
        <dbReference type="ARBA" id="ARBA00006997"/>
    </source>
</evidence>
<accession>A0A0K9NQ86</accession>
<proteinExistence type="inferred from homology"/>
<gene>
    <name evidence="3" type="ORF">ZOSMA_7G01410</name>
</gene>
<sequence>MGISAATLPIGFHFTSPAFSVLSSPTRITINLCSHTKPKVSLFVRDERIQKWRKNRRLCRCSGSPTASEHSVSLMSKAAEISDALKGASMFIVGMKCALKSQTAKILAEALRYCYFDSDSLVAQAAGGEIDVESLRKEDPSGFDKSETEVLKQLSSMRRLVVCAGDGAVQGIKNLSYLRYGVSVWIDIPLNMLEVEDNNNAKRPSLDSYSKRYKEHKDGYAIADVRISLEEVAFQHGYDDLNAVTSEDLIFEILKLIGKQVRMKKMMEDAAKPF</sequence>
<protein>
    <submittedName>
        <fullName evidence="3">Shikimate kinase</fullName>
    </submittedName>
</protein>
<comment type="subcellular location">
    <subcellularLocation>
        <location evidence="1">Plastid</location>
        <location evidence="1">Chloroplast</location>
    </subcellularLocation>
</comment>
<dbReference type="GO" id="GO:0009507">
    <property type="term" value="C:chloroplast"/>
    <property type="evidence" value="ECO:0000318"/>
    <property type="project" value="GO_Central"/>
</dbReference>
<dbReference type="EMBL" id="LFYR01001978">
    <property type="protein sequence ID" value="KMZ58110.1"/>
    <property type="molecule type" value="Genomic_DNA"/>
</dbReference>
<comment type="caution">
    <text evidence="3">The sequence shown here is derived from an EMBL/GenBank/DDBJ whole genome shotgun (WGS) entry which is preliminary data.</text>
</comment>
<organism evidence="3 4">
    <name type="scientific">Zostera marina</name>
    <name type="common">Eelgrass</name>
    <dbReference type="NCBI Taxonomy" id="29655"/>
    <lineage>
        <taxon>Eukaryota</taxon>
        <taxon>Viridiplantae</taxon>
        <taxon>Streptophyta</taxon>
        <taxon>Embryophyta</taxon>
        <taxon>Tracheophyta</taxon>
        <taxon>Spermatophyta</taxon>
        <taxon>Magnoliopsida</taxon>
        <taxon>Liliopsida</taxon>
        <taxon>Zosteraceae</taxon>
        <taxon>Zostera</taxon>
    </lineage>
</organism>
<comment type="similarity">
    <text evidence="2">Belongs to the shikimate kinase family.</text>
</comment>
<dbReference type="STRING" id="29655.A0A0K9NQ86"/>
<keyword evidence="3" id="KW-0418">Kinase</keyword>
<dbReference type="PRINTS" id="PR01100">
    <property type="entry name" value="SHIKIMTKNASE"/>
</dbReference>
<evidence type="ECO:0000313" key="4">
    <source>
        <dbReference type="Proteomes" id="UP000036987"/>
    </source>
</evidence>
<reference evidence="4" key="1">
    <citation type="journal article" date="2016" name="Nature">
        <title>The genome of the seagrass Zostera marina reveals angiosperm adaptation to the sea.</title>
        <authorList>
            <person name="Olsen J.L."/>
            <person name="Rouze P."/>
            <person name="Verhelst B."/>
            <person name="Lin Y.-C."/>
            <person name="Bayer T."/>
            <person name="Collen J."/>
            <person name="Dattolo E."/>
            <person name="De Paoli E."/>
            <person name="Dittami S."/>
            <person name="Maumus F."/>
            <person name="Michel G."/>
            <person name="Kersting A."/>
            <person name="Lauritano C."/>
            <person name="Lohaus R."/>
            <person name="Toepel M."/>
            <person name="Tonon T."/>
            <person name="Vanneste K."/>
            <person name="Amirebrahimi M."/>
            <person name="Brakel J."/>
            <person name="Bostroem C."/>
            <person name="Chovatia M."/>
            <person name="Grimwood J."/>
            <person name="Jenkins J.W."/>
            <person name="Jueterbock A."/>
            <person name="Mraz A."/>
            <person name="Stam W.T."/>
            <person name="Tice H."/>
            <person name="Bornberg-Bauer E."/>
            <person name="Green P.J."/>
            <person name="Pearson G.A."/>
            <person name="Procaccini G."/>
            <person name="Duarte C.M."/>
            <person name="Schmutz J."/>
            <person name="Reusch T.B.H."/>
            <person name="Van de Peer Y."/>
        </authorList>
    </citation>
    <scope>NUCLEOTIDE SEQUENCE [LARGE SCALE GENOMIC DNA]</scope>
    <source>
        <strain evidence="4">cv. Finnish</strain>
    </source>
</reference>
<name>A0A0K9NQ86_ZOSMR</name>
<dbReference type="InterPro" id="IPR031322">
    <property type="entry name" value="Shikimate/glucono_kinase"/>
</dbReference>
<dbReference type="InterPro" id="IPR027417">
    <property type="entry name" value="P-loop_NTPase"/>
</dbReference>
<dbReference type="Gene3D" id="3.40.50.300">
    <property type="entry name" value="P-loop containing nucleotide triphosphate hydrolases"/>
    <property type="match status" value="1"/>
</dbReference>
<evidence type="ECO:0000256" key="1">
    <source>
        <dbReference type="ARBA" id="ARBA00004229"/>
    </source>
</evidence>
<dbReference type="PANTHER" id="PTHR21087">
    <property type="entry name" value="SHIKIMATE KINASE"/>
    <property type="match status" value="1"/>
</dbReference>
<keyword evidence="3" id="KW-0808">Transferase</keyword>
<dbReference type="SUPFAM" id="SSF52540">
    <property type="entry name" value="P-loop containing nucleoside triphosphate hydrolases"/>
    <property type="match status" value="1"/>
</dbReference>
<keyword evidence="4" id="KW-1185">Reference proteome</keyword>
<dbReference type="Pfam" id="PF01202">
    <property type="entry name" value="SKI"/>
    <property type="match status" value="1"/>
</dbReference>
<dbReference type="PANTHER" id="PTHR21087:SF4">
    <property type="entry name" value="INACTIVE SHIKIMATE KINASE LIKE 1, CHLOROPLASTIC-RELATED"/>
    <property type="match status" value="1"/>
</dbReference>